<feature type="domain" description="Enoyl reductase (ER)" evidence="2">
    <location>
        <begin position="14"/>
        <end position="333"/>
    </location>
</feature>
<organism evidence="3 4">
    <name type="scientific">Thalassotalea euphylliae</name>
    <dbReference type="NCBI Taxonomy" id="1655234"/>
    <lineage>
        <taxon>Bacteria</taxon>
        <taxon>Pseudomonadati</taxon>
        <taxon>Pseudomonadota</taxon>
        <taxon>Gammaproteobacteria</taxon>
        <taxon>Alteromonadales</taxon>
        <taxon>Colwelliaceae</taxon>
        <taxon>Thalassotalea</taxon>
    </lineage>
</organism>
<dbReference type="PROSITE" id="PS01162">
    <property type="entry name" value="QOR_ZETA_CRYSTAL"/>
    <property type="match status" value="1"/>
</dbReference>
<dbReference type="RefSeq" id="WP_116009197.1">
    <property type="nucleotide sequence ID" value="NZ_QUOU01000001.1"/>
</dbReference>
<gene>
    <name evidence="3" type="ORF">DXX93_17290</name>
</gene>
<dbReference type="Gene3D" id="3.90.180.10">
    <property type="entry name" value="Medium-chain alcohol dehydrogenases, catalytic domain"/>
    <property type="match status" value="1"/>
</dbReference>
<dbReference type="InterPro" id="IPR013149">
    <property type="entry name" value="ADH-like_C"/>
</dbReference>
<keyword evidence="1" id="KW-0560">Oxidoreductase</keyword>
<dbReference type="InterPro" id="IPR045010">
    <property type="entry name" value="MDR_fam"/>
</dbReference>
<dbReference type="Pfam" id="PF00107">
    <property type="entry name" value="ADH_zinc_N"/>
    <property type="match status" value="1"/>
</dbReference>
<dbReference type="CDD" id="cd05288">
    <property type="entry name" value="PGDH"/>
    <property type="match status" value="1"/>
</dbReference>
<evidence type="ECO:0000256" key="1">
    <source>
        <dbReference type="ARBA" id="ARBA00023002"/>
    </source>
</evidence>
<evidence type="ECO:0000313" key="3">
    <source>
        <dbReference type="EMBL" id="REL28144.1"/>
    </source>
</evidence>
<sequence length="335" mass="36292">MQNRQIVLSTRPDGIPGPEHFSAKTAELELTLAEGQIAVKNIYLSIDPAMRGWVSLEPNYLPPVQIDEVMRSICVGEIVDSKHPDYAKGDTVYGIFGWQEYCVCEPNPMVRKINPDLAPISSALGALGPNGLTAYLVLNELGKIEADETVLISTAAGGVGSIAGQIAKIKGCKVIGLTGSDDKVEMCVDEFGYDHALNYKTTENLEKAIAELAPEGINVFFDNTSGAIADAVYPNLAMNARALQVGTAAVESWEPETPLGPRRDRHILTKRLTVMGFVLIDHTAKAPAALQQLAQWYTQGELKYRENITEGLENAPQALADLYKGVNTGKQLIKI</sequence>
<evidence type="ECO:0000313" key="4">
    <source>
        <dbReference type="Proteomes" id="UP000256478"/>
    </source>
</evidence>
<name>A0A3E0TUM3_9GAMM</name>
<proteinExistence type="predicted"/>
<dbReference type="OrthoDB" id="9805663at2"/>
<dbReference type="PANTHER" id="PTHR43205:SF42">
    <property type="entry name" value="ALCOHOL DEHYDROGENASE, ZINC-CONTAINING (AFU_ORTHOLOGUE AFUA_7G04530)"/>
    <property type="match status" value="1"/>
</dbReference>
<dbReference type="AlphaFoldDB" id="A0A3E0TUM3"/>
<dbReference type="Gene3D" id="3.40.50.720">
    <property type="entry name" value="NAD(P)-binding Rossmann-like Domain"/>
    <property type="match status" value="1"/>
</dbReference>
<dbReference type="InterPro" id="IPR036291">
    <property type="entry name" value="NAD(P)-bd_dom_sf"/>
</dbReference>
<reference evidence="3 4" key="1">
    <citation type="submission" date="2018-08" db="EMBL/GenBank/DDBJ databases">
        <title>Thalassotalea euphylliae genome.</title>
        <authorList>
            <person name="Summers S."/>
            <person name="Rice S.A."/>
            <person name="Freckelton M.L."/>
            <person name="Nedved B.T."/>
            <person name="Hadfield M.G."/>
        </authorList>
    </citation>
    <scope>NUCLEOTIDE SEQUENCE [LARGE SCALE GENOMIC DNA]</scope>
    <source>
        <strain evidence="3 4">H1</strain>
    </source>
</reference>
<dbReference type="FunFam" id="3.40.50.720:FF:000121">
    <property type="entry name" value="Prostaglandin reductase 2"/>
    <property type="match status" value="1"/>
</dbReference>
<dbReference type="SUPFAM" id="SSF50129">
    <property type="entry name" value="GroES-like"/>
    <property type="match status" value="1"/>
</dbReference>
<accession>A0A3E0TUM3</accession>
<dbReference type="PANTHER" id="PTHR43205">
    <property type="entry name" value="PROSTAGLANDIN REDUCTASE"/>
    <property type="match status" value="1"/>
</dbReference>
<dbReference type="GO" id="GO:0008270">
    <property type="term" value="F:zinc ion binding"/>
    <property type="evidence" value="ECO:0007669"/>
    <property type="project" value="InterPro"/>
</dbReference>
<dbReference type="GO" id="GO:0016628">
    <property type="term" value="F:oxidoreductase activity, acting on the CH-CH group of donors, NAD or NADP as acceptor"/>
    <property type="evidence" value="ECO:0007669"/>
    <property type="project" value="InterPro"/>
</dbReference>
<dbReference type="InterPro" id="IPR020843">
    <property type="entry name" value="ER"/>
</dbReference>
<protein>
    <submittedName>
        <fullName evidence="3">NADP-dependent oxidoreductase</fullName>
    </submittedName>
</protein>
<dbReference type="Proteomes" id="UP000256478">
    <property type="component" value="Unassembled WGS sequence"/>
</dbReference>
<comment type="caution">
    <text evidence="3">The sequence shown here is derived from an EMBL/GenBank/DDBJ whole genome shotgun (WGS) entry which is preliminary data.</text>
</comment>
<evidence type="ECO:0000259" key="2">
    <source>
        <dbReference type="SMART" id="SM00829"/>
    </source>
</evidence>
<dbReference type="InterPro" id="IPR002364">
    <property type="entry name" value="Quin_OxRdtase/zeta-crystal_CS"/>
</dbReference>
<dbReference type="InterPro" id="IPR011032">
    <property type="entry name" value="GroES-like_sf"/>
</dbReference>
<dbReference type="SMART" id="SM00829">
    <property type="entry name" value="PKS_ER"/>
    <property type="match status" value="1"/>
</dbReference>
<dbReference type="EMBL" id="QUOU01000001">
    <property type="protein sequence ID" value="REL28144.1"/>
    <property type="molecule type" value="Genomic_DNA"/>
</dbReference>
<dbReference type="SUPFAM" id="SSF51735">
    <property type="entry name" value="NAD(P)-binding Rossmann-fold domains"/>
    <property type="match status" value="1"/>
</dbReference>
<dbReference type="InterPro" id="IPR041694">
    <property type="entry name" value="ADH_N_2"/>
</dbReference>
<dbReference type="Pfam" id="PF16884">
    <property type="entry name" value="ADH_N_2"/>
    <property type="match status" value="1"/>
</dbReference>